<dbReference type="InterPro" id="IPR036179">
    <property type="entry name" value="Ig-like_dom_sf"/>
</dbReference>
<feature type="signal peptide" evidence="10">
    <location>
        <begin position="1"/>
        <end position="15"/>
    </location>
</feature>
<sequence length="423" mass="47542">MSAVLFLAFICCIVAQEQPKRLQASKLGDNVTIECFLPKKDYNNIVWYKQEIGMNLQAILKSYIYLTKVDFYAGYNDGRFNVTMSEGNYHLHISLTKKEDIATYFCGLITLGELNFGPGTFLMLHEEHTTATVFQKPILDKVHTGDNITLTCKVQTKDDKCKEGLHAYWFREAAEESDSGIIYMNKHEDICKGDSTTQTCIYNLTMRNLSLSDAGTYYCAVLVCGKILFGNGTNLEFSLISDSELTTSPLFLILVSSNIISMITMILLVAVQLNRSCDQETFEGTQVGDANSLTYTSVSFSSKSRPSRDLENQVQNWTYHVVFVFNTLILLLSGIINILLCKRLRRTSVLNAGVSDPSPPDTPEPDVNSLNQDSLNPNYTTLQFPEDNTSTKSSEIERRITRRNPIYSSLKCQMSMSDITVES</sequence>
<keyword evidence="9" id="KW-1133">Transmembrane helix</keyword>
<keyword evidence="6" id="KW-1015">Disulfide bond</keyword>
<dbReference type="Pfam" id="PF07686">
    <property type="entry name" value="V-set"/>
    <property type="match status" value="2"/>
</dbReference>
<keyword evidence="9" id="KW-0812">Transmembrane</keyword>
<dbReference type="PANTHER" id="PTHR19433">
    <property type="entry name" value="T-CELL RECEPTOR ALPHA CHAIN V REGION-RELATED"/>
    <property type="match status" value="1"/>
</dbReference>
<keyword evidence="7" id="KW-0325">Glycoprotein</keyword>
<dbReference type="CDD" id="cd00099">
    <property type="entry name" value="IgV"/>
    <property type="match status" value="2"/>
</dbReference>
<dbReference type="AlphaFoldDB" id="A0AA88QCS8"/>
<keyword evidence="3 10" id="KW-0732">Signal</keyword>
<dbReference type="InterPro" id="IPR013106">
    <property type="entry name" value="Ig_V-set"/>
</dbReference>
<accession>A0AA88QCS8</accession>
<dbReference type="Proteomes" id="UP001187343">
    <property type="component" value="Unassembled WGS sequence"/>
</dbReference>
<evidence type="ECO:0000256" key="5">
    <source>
        <dbReference type="ARBA" id="ARBA00023136"/>
    </source>
</evidence>
<keyword evidence="13" id="KW-1185">Reference proteome</keyword>
<dbReference type="InterPro" id="IPR052051">
    <property type="entry name" value="TCR_complex_component"/>
</dbReference>
<feature type="compositionally biased region" description="Polar residues" evidence="8">
    <location>
        <begin position="368"/>
        <end position="393"/>
    </location>
</feature>
<dbReference type="GO" id="GO:0002376">
    <property type="term" value="P:immune system process"/>
    <property type="evidence" value="ECO:0007669"/>
    <property type="project" value="UniProtKB-KW"/>
</dbReference>
<evidence type="ECO:0000313" key="12">
    <source>
        <dbReference type="EMBL" id="KAK2913443.1"/>
    </source>
</evidence>
<evidence type="ECO:0000256" key="6">
    <source>
        <dbReference type="ARBA" id="ARBA00023157"/>
    </source>
</evidence>
<comment type="subcellular location">
    <subcellularLocation>
        <location evidence="1">Cell membrane</location>
    </subcellularLocation>
</comment>
<dbReference type="SMART" id="SM00406">
    <property type="entry name" value="IGv"/>
    <property type="match status" value="2"/>
</dbReference>
<comment type="caution">
    <text evidence="12">The sequence shown here is derived from an EMBL/GenBank/DDBJ whole genome shotgun (WGS) entry which is preliminary data.</text>
</comment>
<reference evidence="12" key="1">
    <citation type="submission" date="2023-08" db="EMBL/GenBank/DDBJ databases">
        <title>Chromosome-level Genome Assembly of mud carp (Cirrhinus molitorella).</title>
        <authorList>
            <person name="Liu H."/>
        </authorList>
    </citation>
    <scope>NUCLEOTIDE SEQUENCE</scope>
    <source>
        <strain evidence="12">Prfri</strain>
        <tissue evidence="12">Muscle</tissue>
    </source>
</reference>
<evidence type="ECO:0000256" key="7">
    <source>
        <dbReference type="ARBA" id="ARBA00023180"/>
    </source>
</evidence>
<dbReference type="InterPro" id="IPR003599">
    <property type="entry name" value="Ig_sub"/>
</dbReference>
<evidence type="ECO:0000256" key="10">
    <source>
        <dbReference type="SAM" id="SignalP"/>
    </source>
</evidence>
<dbReference type="Gene3D" id="2.60.40.10">
    <property type="entry name" value="Immunoglobulins"/>
    <property type="match status" value="2"/>
</dbReference>
<evidence type="ECO:0000256" key="4">
    <source>
        <dbReference type="ARBA" id="ARBA00022859"/>
    </source>
</evidence>
<evidence type="ECO:0000256" key="8">
    <source>
        <dbReference type="SAM" id="MobiDB-lite"/>
    </source>
</evidence>
<dbReference type="EMBL" id="JAUYZG010000002">
    <property type="protein sequence ID" value="KAK2913443.1"/>
    <property type="molecule type" value="Genomic_DNA"/>
</dbReference>
<dbReference type="PROSITE" id="PS50835">
    <property type="entry name" value="IG_LIKE"/>
    <property type="match status" value="1"/>
</dbReference>
<dbReference type="PANTHER" id="PTHR19433:SF133">
    <property type="entry name" value="IMMUNE-TYPE RECEPTOR 5 PRECURSOR-RELATED"/>
    <property type="match status" value="1"/>
</dbReference>
<feature type="region of interest" description="Disordered" evidence="8">
    <location>
        <begin position="351"/>
        <end position="395"/>
    </location>
</feature>
<evidence type="ECO:0000313" key="13">
    <source>
        <dbReference type="Proteomes" id="UP001187343"/>
    </source>
</evidence>
<evidence type="ECO:0000256" key="2">
    <source>
        <dbReference type="ARBA" id="ARBA00022475"/>
    </source>
</evidence>
<feature type="chain" id="PRO_5041735429" description="Ig-like domain-containing protein" evidence="10">
    <location>
        <begin position="16"/>
        <end position="423"/>
    </location>
</feature>
<feature type="transmembrane region" description="Helical" evidence="9">
    <location>
        <begin position="317"/>
        <end position="340"/>
    </location>
</feature>
<dbReference type="InterPro" id="IPR013783">
    <property type="entry name" value="Ig-like_fold"/>
</dbReference>
<evidence type="ECO:0000256" key="3">
    <source>
        <dbReference type="ARBA" id="ARBA00022729"/>
    </source>
</evidence>
<keyword evidence="2" id="KW-1003">Cell membrane</keyword>
<keyword evidence="5 9" id="KW-0472">Membrane</keyword>
<evidence type="ECO:0000256" key="9">
    <source>
        <dbReference type="SAM" id="Phobius"/>
    </source>
</evidence>
<dbReference type="GO" id="GO:0009617">
    <property type="term" value="P:response to bacterium"/>
    <property type="evidence" value="ECO:0007669"/>
    <property type="project" value="TreeGrafter"/>
</dbReference>
<organism evidence="12 13">
    <name type="scientific">Cirrhinus molitorella</name>
    <name type="common">mud carp</name>
    <dbReference type="NCBI Taxonomy" id="172907"/>
    <lineage>
        <taxon>Eukaryota</taxon>
        <taxon>Metazoa</taxon>
        <taxon>Chordata</taxon>
        <taxon>Craniata</taxon>
        <taxon>Vertebrata</taxon>
        <taxon>Euteleostomi</taxon>
        <taxon>Actinopterygii</taxon>
        <taxon>Neopterygii</taxon>
        <taxon>Teleostei</taxon>
        <taxon>Ostariophysi</taxon>
        <taxon>Cypriniformes</taxon>
        <taxon>Cyprinidae</taxon>
        <taxon>Labeoninae</taxon>
        <taxon>Labeonini</taxon>
        <taxon>Cirrhinus</taxon>
    </lineage>
</organism>
<gene>
    <name evidence="12" type="ORF">Q8A67_001842</name>
</gene>
<dbReference type="SMART" id="SM00409">
    <property type="entry name" value="IG"/>
    <property type="match status" value="2"/>
</dbReference>
<keyword evidence="4" id="KW-0391">Immunity</keyword>
<protein>
    <recommendedName>
        <fullName evidence="11">Ig-like domain-containing protein</fullName>
    </recommendedName>
</protein>
<feature type="transmembrane region" description="Helical" evidence="9">
    <location>
        <begin position="250"/>
        <end position="273"/>
    </location>
</feature>
<feature type="domain" description="Ig-like" evidence="11">
    <location>
        <begin position="118"/>
        <end position="221"/>
    </location>
</feature>
<dbReference type="GO" id="GO:0005886">
    <property type="term" value="C:plasma membrane"/>
    <property type="evidence" value="ECO:0007669"/>
    <property type="project" value="UniProtKB-SubCell"/>
</dbReference>
<evidence type="ECO:0000256" key="1">
    <source>
        <dbReference type="ARBA" id="ARBA00004236"/>
    </source>
</evidence>
<proteinExistence type="predicted"/>
<name>A0AA88QCS8_9TELE</name>
<evidence type="ECO:0000259" key="11">
    <source>
        <dbReference type="PROSITE" id="PS50835"/>
    </source>
</evidence>
<dbReference type="InterPro" id="IPR007110">
    <property type="entry name" value="Ig-like_dom"/>
</dbReference>
<dbReference type="SUPFAM" id="SSF48726">
    <property type="entry name" value="Immunoglobulin"/>
    <property type="match status" value="2"/>
</dbReference>